<reference evidence="2 3" key="1">
    <citation type="journal article" date="2023" name="Life. Sci Alliance">
        <title>Evolutionary insights into 3D genome organization and epigenetic landscape of Vigna mungo.</title>
        <authorList>
            <person name="Junaid A."/>
            <person name="Singh B."/>
            <person name="Bhatia S."/>
        </authorList>
    </citation>
    <scope>NUCLEOTIDE SEQUENCE [LARGE SCALE GENOMIC DNA]</scope>
    <source>
        <strain evidence="2">Urdbean</strain>
    </source>
</reference>
<feature type="compositionally biased region" description="Basic residues" evidence="1">
    <location>
        <begin position="1"/>
        <end position="20"/>
    </location>
</feature>
<dbReference type="Proteomes" id="UP001374535">
    <property type="component" value="Chromosome 3"/>
</dbReference>
<evidence type="ECO:0000313" key="2">
    <source>
        <dbReference type="EMBL" id="WVZ17694.1"/>
    </source>
</evidence>
<dbReference type="AlphaFoldDB" id="A0AAQ3S3B4"/>
<evidence type="ECO:0000313" key="3">
    <source>
        <dbReference type="Proteomes" id="UP001374535"/>
    </source>
</evidence>
<evidence type="ECO:0000256" key="1">
    <source>
        <dbReference type="SAM" id="MobiDB-lite"/>
    </source>
</evidence>
<name>A0AAQ3S3B4_VIGMU</name>
<feature type="region of interest" description="Disordered" evidence="1">
    <location>
        <begin position="1"/>
        <end position="24"/>
    </location>
</feature>
<feature type="non-terminal residue" evidence="2">
    <location>
        <position position="1"/>
    </location>
</feature>
<keyword evidence="3" id="KW-1185">Reference proteome</keyword>
<feature type="region of interest" description="Disordered" evidence="1">
    <location>
        <begin position="84"/>
        <end position="111"/>
    </location>
</feature>
<proteinExistence type="predicted"/>
<sequence>KLKKNNKKKTKKKNKKKRDVCKRQGLREAGGRGVLVLVFGRWQGWLCRITDKGAGKKKRGRLLFYRGAFTAGRDHRFRERFSHLHLQRGKGAPTRGKRRRPSTKPTKTSRGVSILTRSVAWYVALHLILFC</sequence>
<organism evidence="2 3">
    <name type="scientific">Vigna mungo</name>
    <name type="common">Black gram</name>
    <name type="synonym">Phaseolus mungo</name>
    <dbReference type="NCBI Taxonomy" id="3915"/>
    <lineage>
        <taxon>Eukaryota</taxon>
        <taxon>Viridiplantae</taxon>
        <taxon>Streptophyta</taxon>
        <taxon>Embryophyta</taxon>
        <taxon>Tracheophyta</taxon>
        <taxon>Spermatophyta</taxon>
        <taxon>Magnoliopsida</taxon>
        <taxon>eudicotyledons</taxon>
        <taxon>Gunneridae</taxon>
        <taxon>Pentapetalae</taxon>
        <taxon>rosids</taxon>
        <taxon>fabids</taxon>
        <taxon>Fabales</taxon>
        <taxon>Fabaceae</taxon>
        <taxon>Papilionoideae</taxon>
        <taxon>50 kb inversion clade</taxon>
        <taxon>NPAAA clade</taxon>
        <taxon>indigoferoid/millettioid clade</taxon>
        <taxon>Phaseoleae</taxon>
        <taxon>Vigna</taxon>
    </lineage>
</organism>
<protein>
    <submittedName>
        <fullName evidence="2">Uncharacterized protein</fullName>
    </submittedName>
</protein>
<dbReference type="EMBL" id="CP144698">
    <property type="protein sequence ID" value="WVZ17694.1"/>
    <property type="molecule type" value="Genomic_DNA"/>
</dbReference>
<accession>A0AAQ3S3B4</accession>
<gene>
    <name evidence="2" type="ORF">V8G54_010676</name>
</gene>